<feature type="domain" description="Nitroreductase" evidence="1">
    <location>
        <begin position="113"/>
        <end position="299"/>
    </location>
</feature>
<dbReference type="InterPro" id="IPR050627">
    <property type="entry name" value="Nitroreductase/BluB"/>
</dbReference>
<dbReference type="PANTHER" id="PTHR23026:SF123">
    <property type="entry name" value="NAD(P)H NITROREDUCTASE RV3131-RELATED"/>
    <property type="match status" value="1"/>
</dbReference>
<dbReference type="EMBL" id="CP073721">
    <property type="protein sequence ID" value="UWZ34177.1"/>
    <property type="molecule type" value="Genomic_DNA"/>
</dbReference>
<protein>
    <submittedName>
        <fullName evidence="2">Nitroreductase family protein</fullName>
    </submittedName>
</protein>
<dbReference type="Pfam" id="PF00881">
    <property type="entry name" value="Nitroreductase"/>
    <property type="match status" value="1"/>
</dbReference>
<evidence type="ECO:0000313" key="2">
    <source>
        <dbReference type="EMBL" id="UWZ34177.1"/>
    </source>
</evidence>
<reference evidence="2" key="1">
    <citation type="submission" date="2021-04" db="EMBL/GenBank/DDBJ databases">
        <title>Biosynthetic gene clusters of Dactylosporangioum roseum.</title>
        <authorList>
            <person name="Hartkoorn R.C."/>
            <person name="Beaudoing E."/>
            <person name="Hot D."/>
            <person name="Moureu S."/>
        </authorList>
    </citation>
    <scope>NUCLEOTIDE SEQUENCE</scope>
    <source>
        <strain evidence="2">NRRL B-16295</strain>
    </source>
</reference>
<sequence length="338" mass="36187">MNDRLPERTIAACLNAAVAAPSIHNTQPWLFRPGGGAVEVLPDPARGLTVIDPDHRAMHISVGAAVCNLRLALAAEGWTSRLLAPVGAAAASWVVPGPRREPGAGVQALAGAIARRRTNREPFDDAVVAADLLDALRAAAHAPAVRLVVLDPVRRGAVLALAQAADSRQRTDPAYRRELAAWTGADGTRRDGITAATFGPRATTATLPQRDFGLQLPTVDRAAARFEFHPQLVVLYSRGDTPADWLRSGHALQRVLLTATVLGIAVQPMTQALEVPAFRAFLTDPSGRWHAQMILRIGYGHPVHTGPRRPLRDVLIREPDMPVLPRTSAFSRAPAVVP</sequence>
<dbReference type="InterPro" id="IPR000415">
    <property type="entry name" value="Nitroreductase-like"/>
</dbReference>
<name>A0ABY5YY65_9ACTN</name>
<evidence type="ECO:0000259" key="1">
    <source>
        <dbReference type="Pfam" id="PF00881"/>
    </source>
</evidence>
<dbReference type="SUPFAM" id="SSF55469">
    <property type="entry name" value="FMN-dependent nitroreductase-like"/>
    <property type="match status" value="2"/>
</dbReference>
<proteinExistence type="predicted"/>
<dbReference type="Proteomes" id="UP001058271">
    <property type="component" value="Chromosome"/>
</dbReference>
<keyword evidence="3" id="KW-1185">Reference proteome</keyword>
<evidence type="ECO:0000313" key="3">
    <source>
        <dbReference type="Proteomes" id="UP001058271"/>
    </source>
</evidence>
<dbReference type="RefSeq" id="WP_260723479.1">
    <property type="nucleotide sequence ID" value="NZ_BAAABS010000002.1"/>
</dbReference>
<dbReference type="NCBIfam" id="NF047509">
    <property type="entry name" value="Rv3131_FMN_oxido"/>
    <property type="match status" value="1"/>
</dbReference>
<dbReference type="InterPro" id="IPR029479">
    <property type="entry name" value="Nitroreductase"/>
</dbReference>
<organism evidence="2 3">
    <name type="scientific">Dactylosporangium roseum</name>
    <dbReference type="NCBI Taxonomy" id="47989"/>
    <lineage>
        <taxon>Bacteria</taxon>
        <taxon>Bacillati</taxon>
        <taxon>Actinomycetota</taxon>
        <taxon>Actinomycetes</taxon>
        <taxon>Micromonosporales</taxon>
        <taxon>Micromonosporaceae</taxon>
        <taxon>Dactylosporangium</taxon>
    </lineage>
</organism>
<gene>
    <name evidence="2" type="ORF">Drose_23350</name>
</gene>
<accession>A0ABY5YY65</accession>
<dbReference type="Gene3D" id="3.40.109.10">
    <property type="entry name" value="NADH Oxidase"/>
    <property type="match status" value="1"/>
</dbReference>
<dbReference type="PANTHER" id="PTHR23026">
    <property type="entry name" value="NADPH NITROREDUCTASE"/>
    <property type="match status" value="1"/>
</dbReference>